<name>A0A0F9IN79_9ZZZZ</name>
<dbReference type="AlphaFoldDB" id="A0A0F9IN79"/>
<comment type="caution">
    <text evidence="1">The sequence shown here is derived from an EMBL/GenBank/DDBJ whole genome shotgun (WGS) entry which is preliminary data.</text>
</comment>
<proteinExistence type="predicted"/>
<organism evidence="1">
    <name type="scientific">marine sediment metagenome</name>
    <dbReference type="NCBI Taxonomy" id="412755"/>
    <lineage>
        <taxon>unclassified sequences</taxon>
        <taxon>metagenomes</taxon>
        <taxon>ecological metagenomes</taxon>
    </lineage>
</organism>
<evidence type="ECO:0000313" key="1">
    <source>
        <dbReference type="EMBL" id="KKL88707.1"/>
    </source>
</evidence>
<reference evidence="1" key="1">
    <citation type="journal article" date="2015" name="Nature">
        <title>Complex archaea that bridge the gap between prokaryotes and eukaryotes.</title>
        <authorList>
            <person name="Spang A."/>
            <person name="Saw J.H."/>
            <person name="Jorgensen S.L."/>
            <person name="Zaremba-Niedzwiedzka K."/>
            <person name="Martijn J."/>
            <person name="Lind A.E."/>
            <person name="van Eijk R."/>
            <person name="Schleper C."/>
            <person name="Guy L."/>
            <person name="Ettema T.J."/>
        </authorList>
    </citation>
    <scope>NUCLEOTIDE SEQUENCE</scope>
</reference>
<gene>
    <name evidence="1" type="ORF">LCGC14_1922010</name>
</gene>
<dbReference type="EMBL" id="LAZR01020484">
    <property type="protein sequence ID" value="KKL88707.1"/>
    <property type="molecule type" value="Genomic_DNA"/>
</dbReference>
<accession>A0A0F9IN79</accession>
<protein>
    <submittedName>
        <fullName evidence="1">Uncharacterized protein</fullName>
    </submittedName>
</protein>
<sequence>MGLVFRAEYAAGDHVLTRYVDKTHEQVPFADGALISVIYSGTIEEPCGFAVAEGTGVLLVDVPTAAGIVTRQTLEFGNPGSWTTVGV</sequence>